<name>A0A558D470_9GAMM</name>
<gene>
    <name evidence="2" type="ORF">FHK82_07715</name>
</gene>
<sequence length="157" mass="17725">MRQHLPRILLTLLGLVLMAWGIVTPMVGLFGETTDALITHVRRQGGERNEVIPDRYTHVISYRFTLPDKQTVEGFSYVLGPSFSITTPHAPGLIKVRYLPLIPQMNTLEYQAYPNLGHLIVLAVGYLLAFGLWREKKTKKARRRVGTGKKTKGKNEA</sequence>
<keyword evidence="1" id="KW-0472">Membrane</keyword>
<evidence type="ECO:0000313" key="2">
    <source>
        <dbReference type="EMBL" id="TVT55815.1"/>
    </source>
</evidence>
<keyword evidence="1" id="KW-1133">Transmembrane helix</keyword>
<organism evidence="2 3">
    <name type="scientific">Sedimenticola thiotaurini</name>
    <dbReference type="NCBI Taxonomy" id="1543721"/>
    <lineage>
        <taxon>Bacteria</taxon>
        <taxon>Pseudomonadati</taxon>
        <taxon>Pseudomonadota</taxon>
        <taxon>Gammaproteobacteria</taxon>
        <taxon>Chromatiales</taxon>
        <taxon>Sedimenticolaceae</taxon>
        <taxon>Sedimenticola</taxon>
    </lineage>
</organism>
<comment type="caution">
    <text evidence="2">The sequence shown here is derived from an EMBL/GenBank/DDBJ whole genome shotgun (WGS) entry which is preliminary data.</text>
</comment>
<dbReference type="AlphaFoldDB" id="A0A558D470"/>
<feature type="transmembrane region" description="Helical" evidence="1">
    <location>
        <begin position="116"/>
        <end position="133"/>
    </location>
</feature>
<proteinExistence type="predicted"/>
<keyword evidence="1" id="KW-0812">Transmembrane</keyword>
<dbReference type="EMBL" id="VMRY01000028">
    <property type="protein sequence ID" value="TVT55815.1"/>
    <property type="molecule type" value="Genomic_DNA"/>
</dbReference>
<accession>A0A558D470</accession>
<dbReference type="Proteomes" id="UP000317355">
    <property type="component" value="Unassembled WGS sequence"/>
</dbReference>
<evidence type="ECO:0000256" key="1">
    <source>
        <dbReference type="SAM" id="Phobius"/>
    </source>
</evidence>
<evidence type="ECO:0000313" key="3">
    <source>
        <dbReference type="Proteomes" id="UP000317355"/>
    </source>
</evidence>
<reference evidence="2 3" key="1">
    <citation type="submission" date="2019-07" db="EMBL/GenBank/DDBJ databases">
        <title>The pathways for chlorine oxyanion respiration interact through the shared metabolite chlorate.</title>
        <authorList>
            <person name="Barnum T.P."/>
            <person name="Cheng Y."/>
            <person name="Hill K.A."/>
            <person name="Lucas L.N."/>
            <person name="Carlson H.K."/>
            <person name="Coates J.D."/>
        </authorList>
    </citation>
    <scope>NUCLEOTIDE SEQUENCE [LARGE SCALE GENOMIC DNA]</scope>
    <source>
        <strain evidence="2">BK-3</strain>
    </source>
</reference>
<protein>
    <submittedName>
        <fullName evidence="2">Uncharacterized protein</fullName>
    </submittedName>
</protein>